<comment type="pathway">
    <text evidence="1">Protein modification; protein ubiquitination.</text>
</comment>
<gene>
    <name evidence="6" type="ORF">M9Y10_002561</name>
</gene>
<feature type="domain" description="THIF-type NAD/FAD binding fold" evidence="4">
    <location>
        <begin position="17"/>
        <end position="381"/>
    </location>
</feature>
<dbReference type="InterPro" id="IPR035985">
    <property type="entry name" value="Ubiquitin-activating_enz"/>
</dbReference>
<dbReference type="PANTHER" id="PTHR10953:SF102">
    <property type="entry name" value="ADENYLYLTRANSFERASE AND SULFURTRANSFERASE MOCS3"/>
    <property type="match status" value="1"/>
</dbReference>
<keyword evidence="7" id="KW-1185">Reference proteome</keyword>
<evidence type="ECO:0000259" key="4">
    <source>
        <dbReference type="Pfam" id="PF00899"/>
    </source>
</evidence>
<feature type="domain" description="THIF-type NAD/FAD binding fold" evidence="4">
    <location>
        <begin position="414"/>
        <end position="662"/>
    </location>
</feature>
<evidence type="ECO:0000256" key="3">
    <source>
        <dbReference type="ARBA" id="ARBA00022598"/>
    </source>
</evidence>
<comment type="caution">
    <text evidence="6">The sequence shown here is derived from an EMBL/GenBank/DDBJ whole genome shotgun (WGS) entry which is preliminary data.</text>
</comment>
<dbReference type="PANTHER" id="PTHR10953">
    <property type="entry name" value="UBIQUITIN-ACTIVATING ENZYME E1"/>
    <property type="match status" value="1"/>
</dbReference>
<proteinExistence type="inferred from homology"/>
<accession>A0ABR2LA45</accession>
<dbReference type="EMBL" id="JAPFFF010000001">
    <property type="protein sequence ID" value="KAK8900238.1"/>
    <property type="molecule type" value="Genomic_DNA"/>
</dbReference>
<evidence type="ECO:0000259" key="5">
    <source>
        <dbReference type="Pfam" id="PF10585"/>
    </source>
</evidence>
<evidence type="ECO:0000256" key="2">
    <source>
        <dbReference type="ARBA" id="ARBA00005673"/>
    </source>
</evidence>
<comment type="similarity">
    <text evidence="2">Belongs to the ubiquitin-activating E1 family.</text>
</comment>
<sequence length="985" mass="111953">MQLGDAVDNRSSRVVLALGNEAIAKMAKYNVGIIGLSPTGSEIIKNLILTGIGQIEINDSENITNFDIGSNFFARDTDISSNSESKKRIDAIPKRLGHLNRSCKVTAVSCPINEEWMSKFNSLILSEIRPFSEISRISNFCHSHNIQFIFATTVGPNAVLFEDFGDNFTCNNPNGEAPLEAHVKRIRKVNEKESILQLDKSEIDVIFPPGSKVRFDDVAGMPQVNGETAKILKLNYPNNDKRQQFEGQFLIGLDTTKYKSFVGSAPIGKVIQVITPQIFNHKPINEVLSNAPSNHHDTDLPIKELIIAISQFWDEKSRPPRLLNIEDAEDLYNRIKTDKDLPQLKKSAMLYSTEYPPTVGMIGGCASMECIKYCTGVALPTYSQWTIIDRSCIIEWEIGHLPKLVGNRYDPIAATVGNEIQEKMRKVNALIVGVGAIGCEYARYAALFGFDRITLIDNDTVELSNLTRQFLFRDKHQGMPKAKVGRLAILKVNSDLKPDKVTAFQDKFMDKTVLKVGRGFDVVFSAVDSATARNFISDYTSARRIPMVNAGMEKYRANFNIYIPFKTQKANYKENQKDSELPCTLKTIPTTPYHLLQWAHNEFVDYFKIQPESAIQCIQKKGQLQNEPRVLRDGVQFLSSQPKDFNDCVQWAFDKFTIAIEYHPMIQLQNNQKVKPCPFDIQNQWHREFVLSSALLKAKVHGLQINNDIEPEKFDDMLKGCKKIPNPIDKDMNTDSEIIDTAALLEKFNSFDYEKISKESIIPIDFDKDNANDIEFIEGFSKSRAEVFSIFMESFSKLKIMKVVGSIAPTLATTTAVAGAGPFSGFSMLFHDLENNNDLLDNTQNLPFLELIKKSKLYDGQLAFNRQIDLSFGGQVPVQRRIKYGTTDKKFCVWDFIDVEDNPTLEDLQEKIRKFLRPDVEFEWMVGDNSIFYSDQNKMHHIVEELKNILKYDDDFYLVDQLCFSLENENEKINLPRLRIFAKHD</sequence>
<dbReference type="InterPro" id="IPR042449">
    <property type="entry name" value="Ub-E1_IAD_1"/>
</dbReference>
<dbReference type="Pfam" id="PF00899">
    <property type="entry name" value="ThiF"/>
    <property type="match status" value="2"/>
</dbReference>
<dbReference type="InterPro" id="IPR042063">
    <property type="entry name" value="Ubi_acti_E1_SCCH"/>
</dbReference>
<dbReference type="Gene3D" id="2.40.30.180">
    <property type="entry name" value="Ubiquitin-activating enzyme E1, FCCH domain"/>
    <property type="match status" value="1"/>
</dbReference>
<dbReference type="SUPFAM" id="SSF69572">
    <property type="entry name" value="Activating enzymes of the ubiquitin-like proteins"/>
    <property type="match status" value="2"/>
</dbReference>
<name>A0ABR2LA45_9EUKA</name>
<dbReference type="PRINTS" id="PR01849">
    <property type="entry name" value="UBIQUITINACT"/>
</dbReference>
<dbReference type="Proteomes" id="UP001470230">
    <property type="component" value="Unassembled WGS sequence"/>
</dbReference>
<dbReference type="InterPro" id="IPR042302">
    <property type="entry name" value="E1_FCCH_sf"/>
</dbReference>
<dbReference type="InterPro" id="IPR000011">
    <property type="entry name" value="UBQ/SUMO-activ_enz_E1-like"/>
</dbReference>
<dbReference type="Pfam" id="PF10585">
    <property type="entry name" value="UBA_E1_SCCH"/>
    <property type="match status" value="2"/>
</dbReference>
<dbReference type="Gene3D" id="3.40.50.12550">
    <property type="entry name" value="Ubiquitin-activating enzyme E1, inactive adenylation domain, subdomain 2"/>
    <property type="match status" value="1"/>
</dbReference>
<protein>
    <recommendedName>
        <fullName evidence="8">ThiF family protein</fullName>
    </recommendedName>
</protein>
<keyword evidence="3" id="KW-0436">Ligase</keyword>
<dbReference type="InterPro" id="IPR045886">
    <property type="entry name" value="ThiF/MoeB/HesA"/>
</dbReference>
<dbReference type="Gene3D" id="1.10.10.2660">
    <property type="entry name" value="Ubiquitin-activating enzyme E1, SCCH domain"/>
    <property type="match status" value="1"/>
</dbReference>
<feature type="domain" description="Ubiquitin-activating enzyme SCCH" evidence="5">
    <location>
        <begin position="675"/>
        <end position="795"/>
    </location>
</feature>
<evidence type="ECO:0000313" key="6">
    <source>
        <dbReference type="EMBL" id="KAK8900238.1"/>
    </source>
</evidence>
<dbReference type="InterPro" id="IPR019572">
    <property type="entry name" value="UBA_E1_SCCH"/>
</dbReference>
<organism evidence="6 7">
    <name type="scientific">Tritrichomonas musculus</name>
    <dbReference type="NCBI Taxonomy" id="1915356"/>
    <lineage>
        <taxon>Eukaryota</taxon>
        <taxon>Metamonada</taxon>
        <taxon>Parabasalia</taxon>
        <taxon>Tritrichomonadida</taxon>
        <taxon>Tritrichomonadidae</taxon>
        <taxon>Tritrichomonas</taxon>
    </lineage>
</organism>
<reference evidence="6 7" key="1">
    <citation type="submission" date="2024-04" db="EMBL/GenBank/DDBJ databases">
        <title>Tritrichomonas musculus Genome.</title>
        <authorList>
            <person name="Alves-Ferreira E."/>
            <person name="Grigg M."/>
            <person name="Lorenzi H."/>
            <person name="Galac M."/>
        </authorList>
    </citation>
    <scope>NUCLEOTIDE SEQUENCE [LARGE SCALE GENOMIC DNA]</scope>
    <source>
        <strain evidence="6 7">EAF2021</strain>
    </source>
</reference>
<evidence type="ECO:0000256" key="1">
    <source>
        <dbReference type="ARBA" id="ARBA00004906"/>
    </source>
</evidence>
<evidence type="ECO:0008006" key="8">
    <source>
        <dbReference type="Google" id="ProtNLM"/>
    </source>
</evidence>
<dbReference type="InterPro" id="IPR000594">
    <property type="entry name" value="ThiF_NAD_FAD-bd"/>
</dbReference>
<dbReference type="Gene3D" id="3.50.50.80">
    <property type="entry name" value="Ubiquitin-activating enzyme E1, inactive adenylation domain, subdomain 1"/>
    <property type="match status" value="1"/>
</dbReference>
<evidence type="ECO:0000313" key="7">
    <source>
        <dbReference type="Proteomes" id="UP001470230"/>
    </source>
</evidence>
<dbReference type="Gene3D" id="3.40.50.720">
    <property type="entry name" value="NAD(P)-binding Rossmann-like Domain"/>
    <property type="match status" value="1"/>
</dbReference>
<feature type="domain" description="Ubiquitin-activating enzyme SCCH" evidence="5">
    <location>
        <begin position="589"/>
        <end position="657"/>
    </location>
</feature>